<dbReference type="Pfam" id="PF12840">
    <property type="entry name" value="HTH_20"/>
    <property type="match status" value="1"/>
</dbReference>
<evidence type="ECO:0000256" key="2">
    <source>
        <dbReference type="ARBA" id="ARBA00023125"/>
    </source>
</evidence>
<dbReference type="InterPro" id="IPR011991">
    <property type="entry name" value="ArsR-like_HTH"/>
</dbReference>
<dbReference type="PANTHER" id="PTHR33154:SF33">
    <property type="entry name" value="TRANSCRIPTIONAL REPRESSOR SDPR"/>
    <property type="match status" value="1"/>
</dbReference>
<dbReference type="SUPFAM" id="SSF46785">
    <property type="entry name" value="Winged helix' DNA-binding domain"/>
    <property type="match status" value="1"/>
</dbReference>
<evidence type="ECO:0000259" key="4">
    <source>
        <dbReference type="PROSITE" id="PS50987"/>
    </source>
</evidence>
<dbReference type="NCBIfam" id="NF033788">
    <property type="entry name" value="HTH_metalloreg"/>
    <property type="match status" value="1"/>
</dbReference>
<name>A0ABN2YLA2_9ACTN</name>
<gene>
    <name evidence="5" type="ORF">GCM10009843_30320</name>
</gene>
<evidence type="ECO:0000313" key="5">
    <source>
        <dbReference type="EMBL" id="GAA2129095.1"/>
    </source>
</evidence>
<accession>A0ABN2YLA2</accession>
<sequence>MVDVFAALADPVRRDLVGRLAAGPARVVDLAAVHPISRPAISRHLRVLTEAGLADAEDRGRERHYRLRPAGLAPVHDLLATLAPPPIPATALDALDIEVRRTVRDHRKEPDEKEQTG</sequence>
<evidence type="ECO:0000256" key="3">
    <source>
        <dbReference type="ARBA" id="ARBA00023163"/>
    </source>
</evidence>
<proteinExistence type="predicted"/>
<dbReference type="SMART" id="SM00418">
    <property type="entry name" value="HTH_ARSR"/>
    <property type="match status" value="1"/>
</dbReference>
<dbReference type="CDD" id="cd00090">
    <property type="entry name" value="HTH_ARSR"/>
    <property type="match status" value="1"/>
</dbReference>
<dbReference type="PRINTS" id="PR00778">
    <property type="entry name" value="HTHARSR"/>
</dbReference>
<dbReference type="PANTHER" id="PTHR33154">
    <property type="entry name" value="TRANSCRIPTIONAL REGULATOR, ARSR FAMILY"/>
    <property type="match status" value="1"/>
</dbReference>
<dbReference type="EMBL" id="BAAAQQ010000013">
    <property type="protein sequence ID" value="GAA2129095.1"/>
    <property type="molecule type" value="Genomic_DNA"/>
</dbReference>
<reference evidence="5 6" key="1">
    <citation type="journal article" date="2019" name="Int. J. Syst. Evol. Microbiol.">
        <title>The Global Catalogue of Microorganisms (GCM) 10K type strain sequencing project: providing services to taxonomists for standard genome sequencing and annotation.</title>
        <authorList>
            <consortium name="The Broad Institute Genomics Platform"/>
            <consortium name="The Broad Institute Genome Sequencing Center for Infectious Disease"/>
            <person name="Wu L."/>
            <person name="Ma J."/>
        </authorList>
    </citation>
    <scope>NUCLEOTIDE SEQUENCE [LARGE SCALE GENOMIC DNA]</scope>
    <source>
        <strain evidence="5 6">JCM 16021</strain>
    </source>
</reference>
<dbReference type="PROSITE" id="PS50987">
    <property type="entry name" value="HTH_ARSR_2"/>
    <property type="match status" value="1"/>
</dbReference>
<keyword evidence="1" id="KW-0805">Transcription regulation</keyword>
<keyword evidence="2" id="KW-0238">DNA-binding</keyword>
<organism evidence="5 6">
    <name type="scientific">Nocardioides bigeumensis</name>
    <dbReference type="NCBI Taxonomy" id="433657"/>
    <lineage>
        <taxon>Bacteria</taxon>
        <taxon>Bacillati</taxon>
        <taxon>Actinomycetota</taxon>
        <taxon>Actinomycetes</taxon>
        <taxon>Propionibacteriales</taxon>
        <taxon>Nocardioidaceae</taxon>
        <taxon>Nocardioides</taxon>
    </lineage>
</organism>
<keyword evidence="6" id="KW-1185">Reference proteome</keyword>
<dbReference type="InterPro" id="IPR036390">
    <property type="entry name" value="WH_DNA-bd_sf"/>
</dbReference>
<dbReference type="InterPro" id="IPR036388">
    <property type="entry name" value="WH-like_DNA-bd_sf"/>
</dbReference>
<dbReference type="InterPro" id="IPR001845">
    <property type="entry name" value="HTH_ArsR_DNA-bd_dom"/>
</dbReference>
<keyword evidence="3" id="KW-0804">Transcription</keyword>
<evidence type="ECO:0000313" key="6">
    <source>
        <dbReference type="Proteomes" id="UP001500575"/>
    </source>
</evidence>
<feature type="domain" description="HTH arsR-type" evidence="4">
    <location>
        <begin position="1"/>
        <end position="87"/>
    </location>
</feature>
<dbReference type="Proteomes" id="UP001500575">
    <property type="component" value="Unassembled WGS sequence"/>
</dbReference>
<comment type="caution">
    <text evidence="5">The sequence shown here is derived from an EMBL/GenBank/DDBJ whole genome shotgun (WGS) entry which is preliminary data.</text>
</comment>
<protein>
    <recommendedName>
        <fullName evidence="4">HTH arsR-type domain-containing protein</fullName>
    </recommendedName>
</protein>
<evidence type="ECO:0000256" key="1">
    <source>
        <dbReference type="ARBA" id="ARBA00023015"/>
    </source>
</evidence>
<dbReference type="Gene3D" id="1.10.10.10">
    <property type="entry name" value="Winged helix-like DNA-binding domain superfamily/Winged helix DNA-binding domain"/>
    <property type="match status" value="1"/>
</dbReference>
<dbReference type="InterPro" id="IPR051081">
    <property type="entry name" value="HTH_MetalResp_TranReg"/>
</dbReference>